<dbReference type="GO" id="GO:0005886">
    <property type="term" value="C:plasma membrane"/>
    <property type="evidence" value="ECO:0007669"/>
    <property type="project" value="UniProtKB-SubCell"/>
</dbReference>
<evidence type="ECO:0000256" key="7">
    <source>
        <dbReference type="ARBA" id="ARBA00023065"/>
    </source>
</evidence>
<feature type="transmembrane region" description="Helical" evidence="12">
    <location>
        <begin position="66"/>
        <end position="91"/>
    </location>
</feature>
<dbReference type="Proteomes" id="UP000321199">
    <property type="component" value="Chromosome"/>
</dbReference>
<keyword evidence="9 12" id="KW-0407">Ion channel</keyword>
<evidence type="ECO:0000256" key="8">
    <source>
        <dbReference type="ARBA" id="ARBA00023136"/>
    </source>
</evidence>
<name>A0A5B8RTR2_9BURK</name>
<organism evidence="13 14">
    <name type="scientific">Comamonas flocculans</name>
    <dbReference type="NCBI Taxonomy" id="2597701"/>
    <lineage>
        <taxon>Bacteria</taxon>
        <taxon>Pseudomonadati</taxon>
        <taxon>Pseudomonadota</taxon>
        <taxon>Betaproteobacteria</taxon>
        <taxon>Burkholderiales</taxon>
        <taxon>Comamonadaceae</taxon>
        <taxon>Comamonas</taxon>
    </lineage>
</organism>
<evidence type="ECO:0000256" key="1">
    <source>
        <dbReference type="ARBA" id="ARBA00004651"/>
    </source>
</evidence>
<sequence>MLAVAAICLGASLGALLRWGLGIWLNTPGALLPWGTLAANLLGGYLVGLAIALLQALPQLDPLWRLALVTGFLGALTTFSTFSAEVVGLLMQGRLGMALLVGMLHLAGSLTMTWLGLHSVAPWLKPA</sequence>
<keyword evidence="12" id="KW-0813">Transport</keyword>
<feature type="transmembrane region" description="Helical" evidence="12">
    <location>
        <begin position="34"/>
        <end position="54"/>
    </location>
</feature>
<evidence type="ECO:0000313" key="14">
    <source>
        <dbReference type="Proteomes" id="UP000321199"/>
    </source>
</evidence>
<evidence type="ECO:0000256" key="5">
    <source>
        <dbReference type="ARBA" id="ARBA00022989"/>
    </source>
</evidence>
<evidence type="ECO:0000313" key="13">
    <source>
        <dbReference type="EMBL" id="QEA12112.1"/>
    </source>
</evidence>
<keyword evidence="12" id="KW-0479">Metal-binding</keyword>
<dbReference type="PANTHER" id="PTHR28259:SF1">
    <property type="entry name" value="FLUORIDE EXPORT PROTEIN 1-RELATED"/>
    <property type="match status" value="1"/>
</dbReference>
<comment type="similarity">
    <text evidence="10 12">Belongs to the fluoride channel Fluc/FEX (TC 1.A.43) family.</text>
</comment>
<comment type="function">
    <text evidence="12">Fluoride-specific ion channel. Important for reducing fluoride concentration in the cell, thus reducing its toxicity.</text>
</comment>
<evidence type="ECO:0000256" key="3">
    <source>
        <dbReference type="ARBA" id="ARBA00022519"/>
    </source>
</evidence>
<evidence type="ECO:0000256" key="2">
    <source>
        <dbReference type="ARBA" id="ARBA00022475"/>
    </source>
</evidence>
<dbReference type="NCBIfam" id="NF010792">
    <property type="entry name" value="PRK14196.1"/>
    <property type="match status" value="1"/>
</dbReference>
<evidence type="ECO:0000256" key="9">
    <source>
        <dbReference type="ARBA" id="ARBA00023303"/>
    </source>
</evidence>
<feature type="transmembrane region" description="Helical" evidence="12">
    <location>
        <begin position="97"/>
        <end position="117"/>
    </location>
</feature>
<keyword evidence="3" id="KW-0997">Cell inner membrane</keyword>
<protein>
    <recommendedName>
        <fullName evidence="12">Fluoride-specific ion channel FluC</fullName>
    </recommendedName>
</protein>
<dbReference type="RefSeq" id="WP_146911706.1">
    <property type="nucleotide sequence ID" value="NZ_CP042344.1"/>
</dbReference>
<gene>
    <name evidence="12 13" type="primary">crcB</name>
    <name evidence="12" type="synonym">fluC</name>
    <name evidence="13" type="ORF">FOZ74_03150</name>
</gene>
<comment type="subcellular location">
    <subcellularLocation>
        <location evidence="1 12">Cell membrane</location>
        <topology evidence="1 12">Multi-pass membrane protein</topology>
    </subcellularLocation>
</comment>
<keyword evidence="8 12" id="KW-0472">Membrane</keyword>
<dbReference type="GO" id="GO:0046872">
    <property type="term" value="F:metal ion binding"/>
    <property type="evidence" value="ECO:0007669"/>
    <property type="project" value="UniProtKB-KW"/>
</dbReference>
<keyword evidence="5 12" id="KW-1133">Transmembrane helix</keyword>
<dbReference type="GO" id="GO:0062054">
    <property type="term" value="F:fluoride channel activity"/>
    <property type="evidence" value="ECO:0007669"/>
    <property type="project" value="UniProtKB-UniRule"/>
</dbReference>
<dbReference type="KEGG" id="cof:FOZ74_03150"/>
<dbReference type="OrthoDB" id="9806299at2"/>
<evidence type="ECO:0000256" key="10">
    <source>
        <dbReference type="ARBA" id="ARBA00035120"/>
    </source>
</evidence>
<dbReference type="HAMAP" id="MF_00454">
    <property type="entry name" value="FluC"/>
    <property type="match status" value="1"/>
</dbReference>
<keyword evidence="6 12" id="KW-0915">Sodium</keyword>
<feature type="binding site" evidence="12">
    <location>
        <position position="77"/>
    </location>
    <ligand>
        <name>Na(+)</name>
        <dbReference type="ChEBI" id="CHEBI:29101"/>
        <note>structural</note>
    </ligand>
</feature>
<keyword evidence="4 12" id="KW-0812">Transmembrane</keyword>
<evidence type="ECO:0000256" key="11">
    <source>
        <dbReference type="ARBA" id="ARBA00035585"/>
    </source>
</evidence>
<dbReference type="PANTHER" id="PTHR28259">
    <property type="entry name" value="FLUORIDE EXPORT PROTEIN 1-RELATED"/>
    <property type="match status" value="1"/>
</dbReference>
<dbReference type="NCBIfam" id="TIGR00494">
    <property type="entry name" value="crcB"/>
    <property type="match status" value="1"/>
</dbReference>
<keyword evidence="14" id="KW-1185">Reference proteome</keyword>
<comment type="catalytic activity">
    <reaction evidence="11">
        <text>fluoride(in) = fluoride(out)</text>
        <dbReference type="Rhea" id="RHEA:76159"/>
        <dbReference type="ChEBI" id="CHEBI:17051"/>
    </reaction>
    <physiologicalReaction direction="left-to-right" evidence="11">
        <dbReference type="Rhea" id="RHEA:76160"/>
    </physiologicalReaction>
</comment>
<dbReference type="Pfam" id="PF02537">
    <property type="entry name" value="CRCB"/>
    <property type="match status" value="1"/>
</dbReference>
<reference evidence="13 14" key="1">
    <citation type="submission" date="2019-07" db="EMBL/GenBank/DDBJ databases">
        <title>Complete genome sequence of Comamonas sp. NLF 7-7 isolated from livestock.</title>
        <authorList>
            <person name="Kim D.H."/>
            <person name="Kim J.G."/>
        </authorList>
    </citation>
    <scope>NUCLEOTIDE SEQUENCE [LARGE SCALE GENOMIC DNA]</scope>
    <source>
        <strain evidence="13 14">NLF 7-7</strain>
    </source>
</reference>
<dbReference type="EMBL" id="CP042344">
    <property type="protein sequence ID" value="QEA12112.1"/>
    <property type="molecule type" value="Genomic_DNA"/>
</dbReference>
<feature type="binding site" evidence="12">
    <location>
        <position position="74"/>
    </location>
    <ligand>
        <name>Na(+)</name>
        <dbReference type="ChEBI" id="CHEBI:29101"/>
        <note>structural</note>
    </ligand>
</feature>
<keyword evidence="2 12" id="KW-1003">Cell membrane</keyword>
<dbReference type="InterPro" id="IPR003691">
    <property type="entry name" value="FluC"/>
</dbReference>
<keyword evidence="7 12" id="KW-0406">Ion transport</keyword>
<accession>A0A5B8RTR2</accession>
<dbReference type="AlphaFoldDB" id="A0A5B8RTR2"/>
<comment type="activity regulation">
    <text evidence="12">Na(+) is not transported, but it plays an essential structural role and its presence is essential for fluoride channel function.</text>
</comment>
<evidence type="ECO:0000256" key="4">
    <source>
        <dbReference type="ARBA" id="ARBA00022692"/>
    </source>
</evidence>
<evidence type="ECO:0000256" key="6">
    <source>
        <dbReference type="ARBA" id="ARBA00023053"/>
    </source>
</evidence>
<dbReference type="GO" id="GO:0140114">
    <property type="term" value="P:cellular detoxification of fluoride"/>
    <property type="evidence" value="ECO:0007669"/>
    <property type="project" value="UniProtKB-UniRule"/>
</dbReference>
<proteinExistence type="inferred from homology"/>
<evidence type="ECO:0000256" key="12">
    <source>
        <dbReference type="HAMAP-Rule" id="MF_00454"/>
    </source>
</evidence>